<evidence type="ECO:0000256" key="12">
    <source>
        <dbReference type="SAM" id="SignalP"/>
    </source>
</evidence>
<keyword evidence="7 11" id="KW-1015">Disulfide bond</keyword>
<evidence type="ECO:0000256" key="10">
    <source>
        <dbReference type="ARBA" id="ARBA00050014"/>
    </source>
</evidence>
<evidence type="ECO:0000256" key="1">
    <source>
        <dbReference type="ARBA" id="ARBA00004613"/>
    </source>
</evidence>
<organism evidence="14 15">
    <name type="scientific">Equus asinus</name>
    <name type="common">Donkey</name>
    <name type="synonym">Equus africanus asinus</name>
    <dbReference type="NCBI Taxonomy" id="9793"/>
    <lineage>
        <taxon>Eukaryota</taxon>
        <taxon>Metazoa</taxon>
        <taxon>Chordata</taxon>
        <taxon>Craniata</taxon>
        <taxon>Vertebrata</taxon>
        <taxon>Euteleostomi</taxon>
        <taxon>Mammalia</taxon>
        <taxon>Eutheria</taxon>
        <taxon>Laurasiatheria</taxon>
        <taxon>Perissodactyla</taxon>
        <taxon>Equidae</taxon>
        <taxon>Equus</taxon>
    </lineage>
</organism>
<dbReference type="GO" id="GO:0042802">
    <property type="term" value="F:identical protein binding"/>
    <property type="evidence" value="ECO:0007669"/>
    <property type="project" value="Ensembl"/>
</dbReference>
<dbReference type="GO" id="GO:0045779">
    <property type="term" value="P:negative regulation of bone resorption"/>
    <property type="evidence" value="ECO:0007669"/>
    <property type="project" value="Ensembl"/>
</dbReference>
<feature type="disulfide bond" evidence="11">
    <location>
        <begin position="65"/>
        <end position="70"/>
    </location>
</feature>
<evidence type="ECO:0000256" key="6">
    <source>
        <dbReference type="ARBA" id="ARBA00023087"/>
    </source>
</evidence>
<sequence length="119" mass="13324">MCILKLPVVLIVLSVTLNHLKATPIERQKWIVPVWSRNMPLELRGAKPGHEAGKTKSHQMEKRKCDTATCVTQRLANFLVHSSNNLGAILSPTNVGSNTYGKRNTVEILNREPLNYLPL</sequence>
<dbReference type="Gene3D" id="6.10.250.2190">
    <property type="match status" value="1"/>
</dbReference>
<dbReference type="GO" id="GO:0005615">
    <property type="term" value="C:extracellular space"/>
    <property type="evidence" value="ECO:0007669"/>
    <property type="project" value="Ensembl"/>
</dbReference>
<feature type="chain" id="PRO_5040208520" description="Islet amyloid polypeptide" evidence="12">
    <location>
        <begin position="23"/>
        <end position="119"/>
    </location>
</feature>
<keyword evidence="15" id="KW-1185">Reference proteome</keyword>
<dbReference type="GO" id="GO:0150059">
    <property type="term" value="P:amylin receptor 1 signaling pathway"/>
    <property type="evidence" value="ECO:0007669"/>
    <property type="project" value="Ensembl"/>
</dbReference>
<dbReference type="GO" id="GO:0030316">
    <property type="term" value="P:osteoclast differentiation"/>
    <property type="evidence" value="ECO:0007669"/>
    <property type="project" value="Ensembl"/>
</dbReference>
<accession>A0A9L0IFF3</accession>
<protein>
    <recommendedName>
        <fullName evidence="3">Islet amyloid polypeptide</fullName>
    </recommendedName>
    <alternativeName>
        <fullName evidence="8">Amylin</fullName>
    </alternativeName>
</protein>
<reference evidence="14 15" key="1">
    <citation type="journal article" date="2020" name="Nat. Commun.">
        <title>Donkey genomes provide new insights into domestication and selection for coat color.</title>
        <authorList>
            <person name="Wang"/>
            <person name="C."/>
            <person name="Li"/>
            <person name="H."/>
            <person name="Guo"/>
            <person name="Y."/>
            <person name="Huang"/>
            <person name="J."/>
            <person name="Sun"/>
            <person name="Y."/>
            <person name="Min"/>
            <person name="J."/>
            <person name="Wang"/>
            <person name="J."/>
            <person name="Fang"/>
            <person name="X."/>
            <person name="Zhao"/>
            <person name="Z."/>
            <person name="Wang"/>
            <person name="S."/>
            <person name="Zhang"/>
            <person name="Y."/>
            <person name="Liu"/>
            <person name="Q."/>
            <person name="Jiang"/>
            <person name="Q."/>
            <person name="Wang"/>
            <person name="X."/>
            <person name="Guo"/>
            <person name="Y."/>
            <person name="Yang"/>
            <person name="C."/>
            <person name="Wang"/>
            <person name="Y."/>
            <person name="Tian"/>
            <person name="F."/>
            <person name="Zhuang"/>
            <person name="G."/>
            <person name="Fan"/>
            <person name="Y."/>
            <person name="Gao"/>
            <person name="Q."/>
            <person name="Li"/>
            <person name="Y."/>
            <person name="Ju"/>
            <person name="Z."/>
            <person name="Li"/>
            <person name="J."/>
            <person name="Li"/>
            <person name="R."/>
            <person name="Hou"/>
            <person name="M."/>
            <person name="Yang"/>
            <person name="G."/>
            <person name="Liu"/>
            <person name="G."/>
            <person name="Liu"/>
            <person name="W."/>
            <person name="Guo"/>
            <person name="J."/>
            <person name="Pan"/>
            <person name="S."/>
            <person name="Fan"/>
            <person name="G."/>
            <person name="Zhang"/>
            <person name="W."/>
            <person name="Zhang"/>
            <person name="R."/>
            <person name="Yu"/>
            <person name="J."/>
            <person name="Zhang"/>
            <person name="X."/>
            <person name="Yin"/>
            <person name="Q."/>
            <person name="Ji"/>
            <person name="C."/>
            <person name="Jin"/>
            <person name="Y."/>
            <person name="Yue"/>
            <person name="G."/>
            <person name="Liu"/>
            <person name="M."/>
            <person name="Xu"/>
            <person name="J."/>
            <person name="Liu"/>
            <person name="S."/>
            <person name="Jordana"/>
            <person name="J."/>
            <person name="Noce"/>
            <person name="A."/>
            <person name="Amills"/>
            <person name="M."/>
            <person name="Wu"/>
            <person name="D.D."/>
            <person name="Li"/>
            <person name="S."/>
            <person name="Zhou"/>
            <person name="X. and Zhong"/>
            <person name="J."/>
        </authorList>
    </citation>
    <scope>NUCLEOTIDE SEQUENCE [LARGE SCALE GENOMIC DNA]</scope>
</reference>
<dbReference type="InterPro" id="IPR001693">
    <property type="entry name" value="Calcitonin_peptide-like"/>
</dbReference>
<dbReference type="GO" id="GO:0045453">
    <property type="term" value="P:bone resorption"/>
    <property type="evidence" value="ECO:0007669"/>
    <property type="project" value="Ensembl"/>
</dbReference>
<dbReference type="PROSITE" id="PS00258">
    <property type="entry name" value="CALCITONIN"/>
    <property type="match status" value="1"/>
</dbReference>
<evidence type="ECO:0000313" key="15">
    <source>
        <dbReference type="Proteomes" id="UP000694387"/>
    </source>
</evidence>
<dbReference type="AlphaFoldDB" id="A0A9L0IFF3"/>
<dbReference type="InterPro" id="IPR018360">
    <property type="entry name" value="Calcitonin_CS"/>
</dbReference>
<evidence type="ECO:0000256" key="3">
    <source>
        <dbReference type="ARBA" id="ARBA00021733"/>
    </source>
</evidence>
<evidence type="ECO:0000256" key="4">
    <source>
        <dbReference type="ARBA" id="ARBA00022525"/>
    </source>
</evidence>
<comment type="similarity">
    <text evidence="2">Belongs to the calcitonin family.</text>
</comment>
<dbReference type="OrthoDB" id="9898100at2759"/>
<dbReference type="GO" id="GO:0007189">
    <property type="term" value="P:adenylate cyclase-activating G protein-coupled receptor signaling pathway"/>
    <property type="evidence" value="ECO:0007669"/>
    <property type="project" value="Ensembl"/>
</dbReference>
<dbReference type="InterPro" id="IPR000443">
    <property type="entry name" value="IAPP"/>
</dbReference>
<dbReference type="KEGG" id="eai:106825552"/>
<feature type="signal peptide" evidence="12">
    <location>
        <begin position="1"/>
        <end position="22"/>
    </location>
</feature>
<reference evidence="14" key="3">
    <citation type="submission" date="2025-09" db="UniProtKB">
        <authorList>
            <consortium name="Ensembl"/>
        </authorList>
    </citation>
    <scope>IDENTIFICATION</scope>
</reference>
<feature type="domain" description="Calcitonin peptide-like" evidence="13">
    <location>
        <begin position="62"/>
        <end position="104"/>
    </location>
</feature>
<dbReference type="PANTHER" id="PTHR10505:SF4">
    <property type="entry name" value="ISLET AMYLOID POLYPEPTIDE"/>
    <property type="match status" value="1"/>
</dbReference>
<reference evidence="14" key="2">
    <citation type="submission" date="2025-08" db="UniProtKB">
        <authorList>
            <consortium name="Ensembl"/>
        </authorList>
    </citation>
    <scope>IDENTIFICATION</scope>
</reference>
<dbReference type="GO" id="GO:0045671">
    <property type="term" value="P:negative regulation of osteoclast differentiation"/>
    <property type="evidence" value="ECO:0007669"/>
    <property type="project" value="Ensembl"/>
</dbReference>
<evidence type="ECO:0000256" key="7">
    <source>
        <dbReference type="ARBA" id="ARBA00023157"/>
    </source>
</evidence>
<dbReference type="InterPro" id="IPR021116">
    <property type="entry name" value="Calcitonin/adrenomedullin"/>
</dbReference>
<dbReference type="GO" id="GO:0050850">
    <property type="term" value="P:positive regulation of calcium-mediated signaling"/>
    <property type="evidence" value="ECO:0007669"/>
    <property type="project" value="Ensembl"/>
</dbReference>
<evidence type="ECO:0000259" key="13">
    <source>
        <dbReference type="SMART" id="SM00113"/>
    </source>
</evidence>
<dbReference type="GeneID" id="106825552"/>
<evidence type="ECO:0000313" key="14">
    <source>
        <dbReference type="Ensembl" id="ENSEASP00005038931.1"/>
    </source>
</evidence>
<dbReference type="Pfam" id="PF00214">
    <property type="entry name" value="Calc_CGRP_IAPP"/>
    <property type="match status" value="1"/>
</dbReference>
<comment type="subunit">
    <text evidence="10">Can form homodimers. Interacts with IDE and INS. Interaction with INS inhibits homodimerization and fibril formation.</text>
</comment>
<name>A0A9L0IFF3_EQUAS</name>
<dbReference type="RefSeq" id="XP_014687882.1">
    <property type="nucleotide sequence ID" value="XM_014832396.3"/>
</dbReference>
<dbReference type="InterPro" id="IPR021117">
    <property type="entry name" value="Calcitonin-like"/>
</dbReference>
<dbReference type="Proteomes" id="UP000694387">
    <property type="component" value="Chromosome 8"/>
</dbReference>
<dbReference type="SMART" id="SM00113">
    <property type="entry name" value="CALCITONIN"/>
    <property type="match status" value="1"/>
</dbReference>
<evidence type="ECO:0000256" key="2">
    <source>
        <dbReference type="ARBA" id="ARBA00009222"/>
    </source>
</evidence>
<comment type="function">
    <text evidence="9">Amylin/IAPP is a glucoregulatory peptide hormone that plays an important role in the regulation of energy homeostasis. Selectively inhibits insulin-stimulated glucose utilization and glycogen deposition in muscle, while not affecting adipocyte glucose metabolism. IAPP function is mediated by the CALCR-RAMPs (AMYRs) receptor complexes. Amylin can also bind CALCR receptor in the absence of RAMPs, although it is more selective for AMYRs.</text>
</comment>
<gene>
    <name evidence="14" type="primary">IAPP</name>
</gene>
<dbReference type="GO" id="GO:0019233">
    <property type="term" value="P:sensory perception of pain"/>
    <property type="evidence" value="ECO:0007669"/>
    <property type="project" value="Ensembl"/>
</dbReference>
<proteinExistence type="inferred from homology"/>
<keyword evidence="4" id="KW-0964">Secreted</keyword>
<dbReference type="GO" id="GO:0150061">
    <property type="term" value="P:amylin receptor 3 signaling pathway"/>
    <property type="evidence" value="ECO:0007669"/>
    <property type="project" value="Ensembl"/>
</dbReference>
<dbReference type="GO" id="GO:0005179">
    <property type="term" value="F:hormone activity"/>
    <property type="evidence" value="ECO:0007669"/>
    <property type="project" value="UniProtKB-KW"/>
</dbReference>
<evidence type="ECO:0000256" key="5">
    <source>
        <dbReference type="ARBA" id="ARBA00022702"/>
    </source>
</evidence>
<dbReference type="Ensembl" id="ENSEAST00005045856.1">
    <property type="protein sequence ID" value="ENSEASP00005038931.1"/>
    <property type="gene ID" value="ENSEASG00005037873.1"/>
</dbReference>
<dbReference type="PANTHER" id="PTHR10505">
    <property type="entry name" value="CALCITONIN-RELATED"/>
    <property type="match status" value="1"/>
</dbReference>
<evidence type="ECO:0000256" key="11">
    <source>
        <dbReference type="PIRSR" id="PIRSR621116-50"/>
    </source>
</evidence>
<dbReference type="PRINTS" id="PR00818">
    <property type="entry name" value="ISLETAMYLOID"/>
</dbReference>
<dbReference type="GO" id="GO:0141163">
    <property type="term" value="P:positive regulation of cAMP/PKA signal transduction"/>
    <property type="evidence" value="ECO:0007669"/>
    <property type="project" value="Ensembl"/>
</dbReference>
<keyword evidence="12" id="KW-0732">Signal</keyword>
<evidence type="ECO:0000256" key="8">
    <source>
        <dbReference type="ARBA" id="ARBA00030712"/>
    </source>
</evidence>
<comment type="subcellular location">
    <subcellularLocation>
        <location evidence="1">Secreted</location>
    </subcellularLocation>
</comment>
<dbReference type="GO" id="GO:0043025">
    <property type="term" value="C:neuronal cell body"/>
    <property type="evidence" value="ECO:0007669"/>
    <property type="project" value="Ensembl"/>
</dbReference>
<dbReference type="GeneTree" id="ENSGT00510000048671"/>
<keyword evidence="6" id="KW-0034">Amyloid</keyword>
<dbReference type="GO" id="GO:0150060">
    <property type="term" value="P:amylin receptor 2 signaling pathway"/>
    <property type="evidence" value="ECO:0007669"/>
    <property type="project" value="Ensembl"/>
</dbReference>
<dbReference type="CTD" id="3375"/>
<keyword evidence="5" id="KW-0372">Hormone</keyword>
<evidence type="ECO:0000256" key="9">
    <source>
        <dbReference type="ARBA" id="ARBA00049594"/>
    </source>
</evidence>